<feature type="binding site" evidence="10">
    <location>
        <position position="499"/>
    </location>
    <ligand>
        <name>ATP</name>
        <dbReference type="ChEBI" id="CHEBI:30616"/>
    </ligand>
</feature>
<comment type="pathway">
    <text evidence="1 9">Sulfur metabolism; glutathione biosynthesis; glutathione from L-cysteine and L-glutamate: step 2/2.</text>
</comment>
<dbReference type="InterPro" id="IPR037013">
    <property type="entry name" value="GSH-S_sub-bd_sf"/>
</dbReference>
<feature type="binding site" evidence="12">
    <location>
        <begin position="502"/>
        <end position="503"/>
    </location>
    <ligand>
        <name>substrate</name>
    </ligand>
</feature>
<evidence type="ECO:0000256" key="8">
    <source>
        <dbReference type="ARBA" id="ARBA00022842"/>
    </source>
</evidence>
<dbReference type="Gene3D" id="3.30.470.20">
    <property type="entry name" value="ATP-grasp fold, B domain"/>
    <property type="match status" value="1"/>
</dbReference>
<dbReference type="InterPro" id="IPR014049">
    <property type="entry name" value="Glutathione_synthase_N_euk"/>
</dbReference>
<dbReference type="NCBIfam" id="TIGR01986">
    <property type="entry name" value="glut_syn_euk"/>
    <property type="match status" value="1"/>
</dbReference>
<feature type="binding site" evidence="12">
    <location>
        <begin position="158"/>
        <end position="161"/>
    </location>
    <ligand>
        <name>substrate</name>
    </ligand>
</feature>
<dbReference type="Proteomes" id="UP000224634">
    <property type="component" value="Unassembled WGS sequence"/>
</dbReference>
<dbReference type="InterPro" id="IPR004887">
    <property type="entry name" value="GSH_synth_subst-bd"/>
</dbReference>
<dbReference type="InterPro" id="IPR014709">
    <property type="entry name" value="Glutathione_synthase_C_euk"/>
</dbReference>
<dbReference type="Gene3D" id="1.10.1080.10">
    <property type="entry name" value="Glutathione Synthetase, Chain A, domain 3"/>
    <property type="match status" value="1"/>
</dbReference>
<organism evidence="14 15">
    <name type="scientific">Polytolypa hystricis (strain UAMH7299)</name>
    <dbReference type="NCBI Taxonomy" id="1447883"/>
    <lineage>
        <taxon>Eukaryota</taxon>
        <taxon>Fungi</taxon>
        <taxon>Dikarya</taxon>
        <taxon>Ascomycota</taxon>
        <taxon>Pezizomycotina</taxon>
        <taxon>Eurotiomycetes</taxon>
        <taxon>Eurotiomycetidae</taxon>
        <taxon>Onygenales</taxon>
        <taxon>Onygenales incertae sedis</taxon>
        <taxon>Polytolypa</taxon>
    </lineage>
</organism>
<dbReference type="PANTHER" id="PTHR11130">
    <property type="entry name" value="GLUTATHIONE SYNTHETASE"/>
    <property type="match status" value="1"/>
</dbReference>
<dbReference type="GO" id="GO:0004363">
    <property type="term" value="F:glutathione synthase activity"/>
    <property type="evidence" value="ECO:0007669"/>
    <property type="project" value="UniProtKB-UniRule"/>
</dbReference>
<keyword evidence="15" id="KW-1185">Reference proteome</keyword>
<evidence type="ECO:0000256" key="5">
    <source>
        <dbReference type="ARBA" id="ARBA00022723"/>
    </source>
</evidence>
<dbReference type="GO" id="GO:0005829">
    <property type="term" value="C:cytosol"/>
    <property type="evidence" value="ECO:0007669"/>
    <property type="project" value="TreeGrafter"/>
</dbReference>
<dbReference type="AlphaFoldDB" id="A0A2B7YQ19"/>
<dbReference type="Gene3D" id="3.40.50.1760">
    <property type="entry name" value="Glutathione synthase, substrate-binding domain superfamily, eukaryotic"/>
    <property type="match status" value="1"/>
</dbReference>
<keyword evidence="3 9" id="KW-0436">Ligase</keyword>
<dbReference type="PIRSF" id="PIRSF001558">
    <property type="entry name" value="GSHase"/>
    <property type="match status" value="1"/>
</dbReference>
<evidence type="ECO:0000313" key="15">
    <source>
        <dbReference type="Proteomes" id="UP000224634"/>
    </source>
</evidence>
<dbReference type="InterPro" id="IPR016185">
    <property type="entry name" value="PreATP-grasp_dom_sf"/>
</dbReference>
<feature type="binding site" evidence="10">
    <location>
        <position position="415"/>
    </location>
    <ligand>
        <name>ATP</name>
        <dbReference type="ChEBI" id="CHEBI:30616"/>
    </ligand>
</feature>
<dbReference type="EMBL" id="PDNA01000024">
    <property type="protein sequence ID" value="PGH23385.1"/>
    <property type="molecule type" value="Genomic_DNA"/>
</dbReference>
<dbReference type="SUPFAM" id="SSF56059">
    <property type="entry name" value="Glutathione synthetase ATP-binding domain-like"/>
    <property type="match status" value="1"/>
</dbReference>
<feature type="binding site" evidence="10">
    <location>
        <begin position="437"/>
        <end position="440"/>
    </location>
    <ligand>
        <name>ATP</name>
        <dbReference type="ChEBI" id="CHEBI:30616"/>
    </ligand>
</feature>
<dbReference type="UniPathway" id="UPA00142">
    <property type="reaction ID" value="UER00210"/>
</dbReference>
<feature type="binding site" evidence="11">
    <location>
        <position position="154"/>
    </location>
    <ligand>
        <name>Mg(2+)</name>
        <dbReference type="ChEBI" id="CHEBI:18420"/>
    </ligand>
</feature>
<dbReference type="STRING" id="1447883.A0A2B7YQ19"/>
<dbReference type="InterPro" id="IPR014042">
    <property type="entry name" value="Glutathione_synthase_a-hlx"/>
</dbReference>
<comment type="catalytic activity">
    <reaction evidence="9">
        <text>gamma-L-glutamyl-L-cysteine + glycine + ATP = glutathione + ADP + phosphate + H(+)</text>
        <dbReference type="Rhea" id="RHEA:13557"/>
        <dbReference type="ChEBI" id="CHEBI:15378"/>
        <dbReference type="ChEBI" id="CHEBI:30616"/>
        <dbReference type="ChEBI" id="CHEBI:43474"/>
        <dbReference type="ChEBI" id="CHEBI:57305"/>
        <dbReference type="ChEBI" id="CHEBI:57925"/>
        <dbReference type="ChEBI" id="CHEBI:58173"/>
        <dbReference type="ChEBI" id="CHEBI:456216"/>
        <dbReference type="EC" id="6.3.2.3"/>
    </reaction>
</comment>
<dbReference type="GO" id="GO:0005524">
    <property type="term" value="F:ATP binding"/>
    <property type="evidence" value="ECO:0007669"/>
    <property type="project" value="UniProtKB-UniRule"/>
</dbReference>
<keyword evidence="5 9" id="KW-0479">Metal-binding</keyword>
<comment type="similarity">
    <text evidence="2 9">Belongs to the eukaryotic GSH synthase family.</text>
</comment>
<dbReference type="PANTHER" id="PTHR11130:SF0">
    <property type="entry name" value="GLUTATHIONE SYNTHETASE"/>
    <property type="match status" value="1"/>
</dbReference>
<evidence type="ECO:0000256" key="3">
    <source>
        <dbReference type="ARBA" id="ARBA00022598"/>
    </source>
</evidence>
<feature type="binding site" evidence="10">
    <location>
        <begin position="404"/>
        <end position="413"/>
    </location>
    <ligand>
        <name>ATP</name>
        <dbReference type="ChEBI" id="CHEBI:30616"/>
    </ligand>
</feature>
<dbReference type="GO" id="GO:0000287">
    <property type="term" value="F:magnesium ion binding"/>
    <property type="evidence" value="ECO:0007669"/>
    <property type="project" value="UniProtKB-UniRule"/>
</dbReference>
<evidence type="ECO:0000313" key="14">
    <source>
        <dbReference type="EMBL" id="PGH23385.1"/>
    </source>
</evidence>
<feature type="binding site" evidence="12">
    <location>
        <begin position="303"/>
        <end position="306"/>
    </location>
    <ligand>
        <name>substrate</name>
    </ligand>
</feature>
<feature type="binding site" evidence="10">
    <location>
        <position position="465"/>
    </location>
    <ligand>
        <name>ATP</name>
        <dbReference type="ChEBI" id="CHEBI:30616"/>
    </ligand>
</feature>
<evidence type="ECO:0000256" key="10">
    <source>
        <dbReference type="PIRSR" id="PIRSR001558-1"/>
    </source>
</evidence>
<evidence type="ECO:0000259" key="13">
    <source>
        <dbReference type="Pfam" id="PF03199"/>
    </source>
</evidence>
<keyword evidence="8 9" id="KW-0460">Magnesium</keyword>
<evidence type="ECO:0000256" key="7">
    <source>
        <dbReference type="ARBA" id="ARBA00022840"/>
    </source>
</evidence>
<feature type="binding site" evidence="12">
    <location>
        <begin position="239"/>
        <end position="241"/>
    </location>
    <ligand>
        <name>substrate</name>
    </ligand>
</feature>
<dbReference type="SUPFAM" id="SSF52440">
    <property type="entry name" value="PreATP-grasp domain"/>
    <property type="match status" value="1"/>
</dbReference>
<evidence type="ECO:0000256" key="6">
    <source>
        <dbReference type="ARBA" id="ARBA00022741"/>
    </source>
</evidence>
<feature type="binding site" evidence="10">
    <location>
        <position position="154"/>
    </location>
    <ligand>
        <name>ATP</name>
        <dbReference type="ChEBI" id="CHEBI:30616"/>
    </ligand>
</feature>
<dbReference type="EC" id="6.3.2.3" evidence="9"/>
<evidence type="ECO:0000256" key="9">
    <source>
        <dbReference type="PIRNR" id="PIRNR001558"/>
    </source>
</evidence>
<evidence type="ECO:0000256" key="1">
    <source>
        <dbReference type="ARBA" id="ARBA00004965"/>
    </source>
</evidence>
<dbReference type="GO" id="GO:0043295">
    <property type="term" value="F:glutathione binding"/>
    <property type="evidence" value="ECO:0007669"/>
    <property type="project" value="UniProtKB-UniRule"/>
</dbReference>
<dbReference type="Pfam" id="PF03199">
    <property type="entry name" value="GSH_synthase"/>
    <property type="match status" value="1"/>
</dbReference>
<feature type="binding site" evidence="11">
    <location>
        <position position="156"/>
    </location>
    <ligand>
        <name>Mg(2+)</name>
        <dbReference type="ChEBI" id="CHEBI:18420"/>
    </ligand>
</feature>
<accession>A0A2B7YQ19</accession>
<feature type="binding site" evidence="10">
    <location>
        <position position="134"/>
    </location>
    <ligand>
        <name>substrate</name>
    </ligand>
</feature>
<dbReference type="Gene3D" id="3.30.1490.80">
    <property type="match status" value="1"/>
</dbReference>
<comment type="cofactor">
    <cofactor evidence="9 11">
        <name>Mg(2+)</name>
        <dbReference type="ChEBI" id="CHEBI:18420"/>
    </cofactor>
    <text evidence="9 11">Binds 1 Mg(2+) ion per subunit.</text>
</comment>
<dbReference type="Gene3D" id="3.30.1490.50">
    <property type="match status" value="1"/>
</dbReference>
<feature type="binding site" evidence="10">
    <location>
        <position position="342"/>
    </location>
    <ligand>
        <name>ATP</name>
        <dbReference type="ChEBI" id="CHEBI:30616"/>
    </ligand>
</feature>
<dbReference type="InterPro" id="IPR005615">
    <property type="entry name" value="Glutathione_synthase"/>
</dbReference>
<feature type="binding site" evidence="10">
    <location>
        <position position="245"/>
    </location>
    <ligand>
        <name>substrate</name>
    </ligand>
</feature>
<keyword evidence="4 9" id="KW-0317">Glutathione biosynthesis</keyword>
<sequence length="515" mass="56239">MDDSIYTSYPPQLTPEQKEYLVGEVKNWALHHGLAVKPPPTFIPKESDPVGVLSSNAPVTLFPSPFPRSGYESAVAVQTTYNKLYAAISSDEAWLGKIIEELVEADDFIANLWKIHVRVKEEGYVQPLSLGLFRSDYMVHTPQGSTAPSLKQVEFNTISSSFGGLSSLVSAMHTDFLSFPPENPITYPAHPILKDNVPPDNSAVATLTGGLAAAHEAYGPSKSSPALPLCILFIVQDGERNLFDQFELSTRLTKFHEIPVFRVTTKDVLKSTSIPSTNPSRPLIYTPLHAPSVKFEATTIYLRGFYGPGDYPDETGWDARTHLERSAAIKCPSVLSQLSGCKKVQQILAEATGPDHLAHLLSGTDPKLVSQVRETFAPQYDLSVSGRGRELALDPSTAATHVLKPQREGGGNNIYRESIPAFLRSIPEKDWKGYILMELIQPPTTAKNMMLRSDGQVLSGHVIGELGVFGTILWKDDGEVLHNDQGGWLMRTKGKDSDEGGVAAGFSSLDSILLV</sequence>
<protein>
    <recommendedName>
        <fullName evidence="9">Glutathione synthetase</fullName>
        <shortName evidence="9">GSH-S</shortName>
        <ecNumber evidence="9">6.3.2.3</ecNumber>
    </recommendedName>
</protein>
<evidence type="ECO:0000256" key="2">
    <source>
        <dbReference type="ARBA" id="ARBA00010385"/>
    </source>
</evidence>
<keyword evidence="6 9" id="KW-0547">Nucleotide-binding</keyword>
<proteinExistence type="inferred from homology"/>
<feature type="binding site" evidence="10">
    <location>
        <position position="491"/>
    </location>
    <ligand>
        <name>substrate</name>
    </ligand>
</feature>
<name>A0A2B7YQ19_POLH7</name>
<feature type="binding site" evidence="10">
    <location>
        <position position="493"/>
    </location>
    <ligand>
        <name>ATP</name>
        <dbReference type="ChEBI" id="CHEBI:30616"/>
    </ligand>
</feature>
<evidence type="ECO:0000256" key="11">
    <source>
        <dbReference type="PIRSR" id="PIRSR001558-2"/>
    </source>
</evidence>
<feature type="binding site" evidence="11">
    <location>
        <position position="408"/>
    </location>
    <ligand>
        <name>Mg(2+)</name>
        <dbReference type="ChEBI" id="CHEBI:18420"/>
    </ligand>
</feature>
<reference evidence="14 15" key="1">
    <citation type="submission" date="2017-10" db="EMBL/GenBank/DDBJ databases">
        <title>Comparative genomics in systemic dimorphic fungi from Ajellomycetaceae.</title>
        <authorList>
            <person name="Munoz J.F."/>
            <person name="Mcewen J.G."/>
            <person name="Clay O.K."/>
            <person name="Cuomo C.A."/>
        </authorList>
    </citation>
    <scope>NUCLEOTIDE SEQUENCE [LARGE SCALE GENOMIC DNA]</scope>
    <source>
        <strain evidence="14 15">UAMH7299</strain>
    </source>
</reference>
<evidence type="ECO:0000256" key="12">
    <source>
        <dbReference type="PIRSR" id="PIRSR001558-3"/>
    </source>
</evidence>
<comment type="caution">
    <text evidence="14">The sequence shown here is derived from an EMBL/GenBank/DDBJ whole genome shotgun (WGS) entry which is preliminary data.</text>
</comment>
<gene>
    <name evidence="14" type="ORF">AJ80_02495</name>
</gene>
<dbReference type="FunFam" id="3.30.1490.50:FF:000002">
    <property type="entry name" value="Glutathione synthetase"/>
    <property type="match status" value="1"/>
</dbReference>
<dbReference type="OrthoDB" id="2020073at2759"/>
<dbReference type="Pfam" id="PF03917">
    <property type="entry name" value="GSH_synth_ATP"/>
    <property type="match status" value="1"/>
</dbReference>
<feature type="domain" description="Glutathione synthase substrate-binding" evidence="13">
    <location>
        <begin position="230"/>
        <end position="339"/>
    </location>
</feature>
<evidence type="ECO:0000256" key="4">
    <source>
        <dbReference type="ARBA" id="ARBA00022684"/>
    </source>
</evidence>
<keyword evidence="7 9" id="KW-0067">ATP-binding</keyword>